<accession>A0AAW6RLP8</accession>
<protein>
    <submittedName>
        <fullName evidence="1">Uncharacterized protein</fullName>
    </submittedName>
</protein>
<organism evidence="1 2">
    <name type="scientific">Ottowia cancrivicina</name>
    <dbReference type="NCBI Taxonomy" id="3040346"/>
    <lineage>
        <taxon>Bacteria</taxon>
        <taxon>Pseudomonadati</taxon>
        <taxon>Pseudomonadota</taxon>
        <taxon>Betaproteobacteria</taxon>
        <taxon>Burkholderiales</taxon>
        <taxon>Comamonadaceae</taxon>
        <taxon>Ottowia</taxon>
    </lineage>
</organism>
<evidence type="ECO:0000313" key="2">
    <source>
        <dbReference type="Proteomes" id="UP001237156"/>
    </source>
</evidence>
<comment type="caution">
    <text evidence="1">The sequence shown here is derived from an EMBL/GenBank/DDBJ whole genome shotgun (WGS) entry which is preliminary data.</text>
</comment>
<dbReference type="EMBL" id="JARVII010000009">
    <property type="protein sequence ID" value="MDG9699246.1"/>
    <property type="molecule type" value="Genomic_DNA"/>
</dbReference>
<sequence length="136" mass="15324">MSVISLKHTGSQETLLLPDRLVWVGEYAWSPVAHEARWGTDGALLLHVARRQAGRPIELQGAASEAWLPRSAVQQLHAWAALKGQVFELTLRGQRHTVVFDHTQGNAFEAEPLWPLLDGEYDADTLYRPTLRFMEV</sequence>
<dbReference type="RefSeq" id="WP_279524179.1">
    <property type="nucleotide sequence ID" value="NZ_JARVII010000009.1"/>
</dbReference>
<reference evidence="1 2" key="1">
    <citation type="submission" date="2023-04" db="EMBL/GenBank/DDBJ databases">
        <title>Ottowia paracancer sp. nov., isolated from human stomach.</title>
        <authorList>
            <person name="Song Y."/>
        </authorList>
    </citation>
    <scope>NUCLEOTIDE SEQUENCE [LARGE SCALE GENOMIC DNA]</scope>
    <source>
        <strain evidence="1 2">10c7w1</strain>
    </source>
</reference>
<gene>
    <name evidence="1" type="ORF">QB898_05835</name>
</gene>
<dbReference type="Proteomes" id="UP001237156">
    <property type="component" value="Unassembled WGS sequence"/>
</dbReference>
<name>A0AAW6RLP8_9BURK</name>
<proteinExistence type="predicted"/>
<keyword evidence="2" id="KW-1185">Reference proteome</keyword>
<evidence type="ECO:0000313" key="1">
    <source>
        <dbReference type="EMBL" id="MDG9699246.1"/>
    </source>
</evidence>
<dbReference type="AlphaFoldDB" id="A0AAW6RLP8"/>